<organism evidence="2 3">
    <name type="scientific">Actinoplanes auranticolor</name>
    <dbReference type="NCBI Taxonomy" id="47988"/>
    <lineage>
        <taxon>Bacteria</taxon>
        <taxon>Bacillati</taxon>
        <taxon>Actinomycetota</taxon>
        <taxon>Actinomycetes</taxon>
        <taxon>Micromonosporales</taxon>
        <taxon>Micromonosporaceae</taxon>
        <taxon>Actinoplanes</taxon>
    </lineage>
</organism>
<evidence type="ECO:0000313" key="2">
    <source>
        <dbReference type="EMBL" id="GIM67164.1"/>
    </source>
</evidence>
<proteinExistence type="predicted"/>
<protein>
    <submittedName>
        <fullName evidence="2">Uncharacterized protein</fullName>
    </submittedName>
</protein>
<feature type="compositionally biased region" description="Basic and acidic residues" evidence="1">
    <location>
        <begin position="55"/>
        <end position="68"/>
    </location>
</feature>
<dbReference type="AlphaFoldDB" id="A0A919SA66"/>
<gene>
    <name evidence="2" type="ORF">Aau02nite_26190</name>
</gene>
<feature type="compositionally biased region" description="Basic and acidic residues" evidence="1">
    <location>
        <begin position="77"/>
        <end position="89"/>
    </location>
</feature>
<feature type="region of interest" description="Disordered" evidence="1">
    <location>
        <begin position="44"/>
        <end position="105"/>
    </location>
</feature>
<comment type="caution">
    <text evidence="2">The sequence shown here is derived from an EMBL/GenBank/DDBJ whole genome shotgun (WGS) entry which is preliminary data.</text>
</comment>
<dbReference type="Proteomes" id="UP000681340">
    <property type="component" value="Unassembled WGS sequence"/>
</dbReference>
<evidence type="ECO:0000256" key="1">
    <source>
        <dbReference type="SAM" id="MobiDB-lite"/>
    </source>
</evidence>
<sequence length="105" mass="11117">MHPAGGLRLTFSSHQGATLGLFARAAGTAMRVLRRALILDCDGYETPVFSPDELEAGRPRDRDQRGGHGPDVAADPGGHERCAVPDDLIRPGPGSAESATRQCVR</sequence>
<dbReference type="EMBL" id="BOQL01000021">
    <property type="protein sequence ID" value="GIM67164.1"/>
    <property type="molecule type" value="Genomic_DNA"/>
</dbReference>
<keyword evidence="3" id="KW-1185">Reference proteome</keyword>
<reference evidence="2" key="1">
    <citation type="submission" date="2021-03" db="EMBL/GenBank/DDBJ databases">
        <title>Whole genome shotgun sequence of Actinoplanes auranticolor NBRC 12245.</title>
        <authorList>
            <person name="Komaki H."/>
            <person name="Tamura T."/>
        </authorList>
    </citation>
    <scope>NUCLEOTIDE SEQUENCE</scope>
    <source>
        <strain evidence="2">NBRC 12245</strain>
    </source>
</reference>
<evidence type="ECO:0000313" key="3">
    <source>
        <dbReference type="Proteomes" id="UP000681340"/>
    </source>
</evidence>
<accession>A0A919SA66</accession>
<name>A0A919SA66_9ACTN</name>